<evidence type="ECO:0000313" key="3">
    <source>
        <dbReference type="Proteomes" id="UP000652567"/>
    </source>
</evidence>
<feature type="transmembrane region" description="Helical" evidence="1">
    <location>
        <begin position="12"/>
        <end position="34"/>
    </location>
</feature>
<keyword evidence="3" id="KW-1185">Reference proteome</keyword>
<evidence type="ECO:0000256" key="1">
    <source>
        <dbReference type="SAM" id="Phobius"/>
    </source>
</evidence>
<accession>A0A928V7F8</accession>
<evidence type="ECO:0000313" key="2">
    <source>
        <dbReference type="EMBL" id="MBE8718296.1"/>
    </source>
</evidence>
<keyword evidence="1" id="KW-1133">Transmembrane helix</keyword>
<protein>
    <submittedName>
        <fullName evidence="2">Uncharacterized protein</fullName>
    </submittedName>
</protein>
<reference evidence="2" key="1">
    <citation type="submission" date="2018-07" db="EMBL/GenBank/DDBJ databases">
        <title>Genome assembly of strain Ka43.</title>
        <authorList>
            <person name="Kukolya J."/>
            <person name="Nagy I."/>
            <person name="Horvath B."/>
            <person name="Toth A."/>
        </authorList>
    </citation>
    <scope>NUCLEOTIDE SEQUENCE</scope>
    <source>
        <strain evidence="2">KB43</strain>
    </source>
</reference>
<keyword evidence="1" id="KW-0812">Transmembrane</keyword>
<dbReference type="EMBL" id="PRDL01000001">
    <property type="protein sequence ID" value="MBE8718296.1"/>
    <property type="molecule type" value="Genomic_DNA"/>
</dbReference>
<gene>
    <name evidence="2" type="ORF">C4F51_13965</name>
</gene>
<feature type="transmembrane region" description="Helical" evidence="1">
    <location>
        <begin position="46"/>
        <end position="65"/>
    </location>
</feature>
<proteinExistence type="predicted"/>
<keyword evidence="1" id="KW-0472">Membrane</keyword>
<sequence length="181" mass="19761">MLLRILASVSIFLLAMSFLYFTALLLFGSFTLYSTASDVWVDNLKSVGLIAFTILAGGLTSVGYFRKYSLIKLPYQPYANLAAIILTAALTPQIEFGDESTSAELIEITVLPEEFRIEGRSGIDVIALLAEVEPSESSDGKQVVLFASGEVHYERVQNTLQRLHEAGYSNVGLLSDAPETN</sequence>
<dbReference type="RefSeq" id="WP_193910745.1">
    <property type="nucleotide sequence ID" value="NZ_PRDL01000001.1"/>
</dbReference>
<name>A0A928V7F8_9GAMM</name>
<comment type="caution">
    <text evidence="2">The sequence shown here is derived from an EMBL/GenBank/DDBJ whole genome shotgun (WGS) entry which is preliminary data.</text>
</comment>
<dbReference type="AlphaFoldDB" id="A0A928V7F8"/>
<organism evidence="2 3">
    <name type="scientific">Cellvibrio polysaccharolyticus</name>
    <dbReference type="NCBI Taxonomy" id="2082724"/>
    <lineage>
        <taxon>Bacteria</taxon>
        <taxon>Pseudomonadati</taxon>
        <taxon>Pseudomonadota</taxon>
        <taxon>Gammaproteobacteria</taxon>
        <taxon>Cellvibrionales</taxon>
        <taxon>Cellvibrionaceae</taxon>
        <taxon>Cellvibrio</taxon>
    </lineage>
</organism>
<dbReference type="Proteomes" id="UP000652567">
    <property type="component" value="Unassembled WGS sequence"/>
</dbReference>